<feature type="region of interest" description="Disordered" evidence="1">
    <location>
        <begin position="70"/>
        <end position="92"/>
    </location>
</feature>
<sequence length="346" mass="39054">MSFNNFITYTAPKSLDYSNSANNDVNSVVNVSTKDDLDYHRVDSLANIRVLNNPQVFNSLGNIHTVTVKSNSGGTDNDNDYDSNPISSSNQNLSTNRFTFEEVHSEEFAILSTSFSSSSESILPIENVNLSINIQSNNSANSLHITNSQRIDDWSLKNELTSLSDDKLAEYNSDTYSNSNRIHDAISNWNTNPDLIILKNLLKDSSSGQFENTANIQHHNHQQQPHHRYGLDILHALTYNELLTTKRFIRELLPFLKNSRRVHIPESYPNRYDNIPSVFSQEDIILACSSELNTSFDLNDFEPLVADWSAHSFATIQLDQDGSSNSANGSSWVYWPLLPRMGENEL</sequence>
<dbReference type="Proteomes" id="UP000000267">
    <property type="component" value="Unassembled WGS sequence"/>
</dbReference>
<organism evidence="3">
    <name type="scientific">Vanderwaltozyma polyspora (strain ATCC 22028 / DSM 70294 / BCRC 21397 / CBS 2163 / NBRC 10782 / NRRL Y-8283 / UCD 57-17)</name>
    <name type="common">Kluyveromyces polysporus</name>
    <dbReference type="NCBI Taxonomy" id="436907"/>
    <lineage>
        <taxon>Eukaryota</taxon>
        <taxon>Fungi</taxon>
        <taxon>Dikarya</taxon>
        <taxon>Ascomycota</taxon>
        <taxon>Saccharomycotina</taxon>
        <taxon>Saccharomycetes</taxon>
        <taxon>Saccharomycetales</taxon>
        <taxon>Saccharomycetaceae</taxon>
        <taxon>Vanderwaltozyma</taxon>
    </lineage>
</organism>
<dbReference type="eggNOG" id="ENOG502SEYA">
    <property type="taxonomic scope" value="Eukaryota"/>
</dbReference>
<dbReference type="GeneID" id="5547314"/>
<dbReference type="KEGG" id="vpo:Kpol_2002p59"/>
<dbReference type="RefSeq" id="XP_001646846.1">
    <property type="nucleotide sequence ID" value="XM_001646796.1"/>
</dbReference>
<dbReference type="FunCoup" id="A7TFH4">
    <property type="interactions" value="30"/>
</dbReference>
<evidence type="ECO:0000313" key="3">
    <source>
        <dbReference type="Proteomes" id="UP000000267"/>
    </source>
</evidence>
<dbReference type="AlphaFoldDB" id="A7TFH4"/>
<dbReference type="HOGENOM" id="CLU_085157_0_0_1"/>
<accession>A7TFH4</accession>
<gene>
    <name evidence="2" type="ORF">Kpol_2002p59</name>
</gene>
<dbReference type="OrthoDB" id="4066250at2759"/>
<dbReference type="InParanoid" id="A7TFH4"/>
<reference evidence="2 3" key="1">
    <citation type="journal article" date="2007" name="Proc. Natl. Acad. Sci. U.S.A.">
        <title>Independent sorting-out of thousands of duplicated gene pairs in two yeast species descended from a whole-genome duplication.</title>
        <authorList>
            <person name="Scannell D.R."/>
            <person name="Frank A.C."/>
            <person name="Conant G.C."/>
            <person name="Byrne K.P."/>
            <person name="Woolfit M."/>
            <person name="Wolfe K.H."/>
        </authorList>
    </citation>
    <scope>NUCLEOTIDE SEQUENCE [LARGE SCALE GENOMIC DNA]</scope>
    <source>
        <strain evidence="3">ATCC 22028 / DSM 70294 / BCRC 21397 / CBS 2163 / NBRC 10782 / NRRL Y-8283 / UCD 57-17</strain>
    </source>
</reference>
<protein>
    <submittedName>
        <fullName evidence="2">Uncharacterized protein</fullName>
    </submittedName>
</protein>
<name>A7TFH4_VANPO</name>
<proteinExistence type="predicted"/>
<keyword evidence="3" id="KW-1185">Reference proteome</keyword>
<evidence type="ECO:0000256" key="1">
    <source>
        <dbReference type="SAM" id="MobiDB-lite"/>
    </source>
</evidence>
<evidence type="ECO:0000313" key="2">
    <source>
        <dbReference type="EMBL" id="EDO18988.1"/>
    </source>
</evidence>
<dbReference type="EMBL" id="DS480383">
    <property type="protein sequence ID" value="EDO18988.1"/>
    <property type="molecule type" value="Genomic_DNA"/>
</dbReference>